<evidence type="ECO:0000256" key="1">
    <source>
        <dbReference type="ARBA" id="ARBA00006484"/>
    </source>
</evidence>
<dbReference type="InterPro" id="IPR002347">
    <property type="entry name" value="SDR_fam"/>
</dbReference>
<dbReference type="Gene3D" id="3.40.50.720">
    <property type="entry name" value="NAD(P)-binding Rossmann-like Domain"/>
    <property type="match status" value="1"/>
</dbReference>
<evidence type="ECO:0000313" key="3">
    <source>
        <dbReference type="EMBL" id="BAI69868.1"/>
    </source>
</evidence>
<dbReference type="GO" id="GO:0016491">
    <property type="term" value="F:oxidoreductase activity"/>
    <property type="evidence" value="ECO:0007669"/>
    <property type="project" value="UniProtKB-KW"/>
</dbReference>
<protein>
    <submittedName>
        <fullName evidence="3">Short-chain dehydrogenase/reductase</fullName>
    </submittedName>
</protein>
<reference evidence="3 4" key="1">
    <citation type="journal article" date="2010" name="J. Bacteriol.">
        <title>Complete genome sequence of the thermophilic, obligately chemolithoautotrophic hydrogen-oxidizing bacterium Hydrogenobacter thermophilus TK-6.</title>
        <authorList>
            <person name="Arai H."/>
            <person name="Kanbe H."/>
            <person name="Ishii M."/>
            <person name="Igarashi Y."/>
        </authorList>
    </citation>
    <scope>NUCLEOTIDE SEQUENCE [LARGE SCALE GENOMIC DNA]</scope>
    <source>
        <strain evidence="4">DSM 6534 / IAM 12695 / TK-6 [Tokyo]</strain>
    </source>
</reference>
<accession>D3DJ66</accession>
<dbReference type="Pfam" id="PF13561">
    <property type="entry name" value="adh_short_C2"/>
    <property type="match status" value="1"/>
</dbReference>
<keyword evidence="2" id="KW-0560">Oxidoreductase</keyword>
<dbReference type="EMBL" id="AP011112">
    <property type="protein sequence ID" value="BAI69868.1"/>
    <property type="molecule type" value="Genomic_DNA"/>
</dbReference>
<evidence type="ECO:0000256" key="2">
    <source>
        <dbReference type="ARBA" id="ARBA00023002"/>
    </source>
</evidence>
<dbReference type="KEGG" id="hth:HTH_1417"/>
<dbReference type="PANTHER" id="PTHR43639">
    <property type="entry name" value="OXIDOREDUCTASE, SHORT-CHAIN DEHYDROGENASE/REDUCTASE FAMILY (AFU_ORTHOLOGUE AFUA_5G02870)"/>
    <property type="match status" value="1"/>
</dbReference>
<organism evidence="3 4">
    <name type="scientific">Hydrogenobacter thermophilus (strain DSM 6534 / IAM 12695 / TK-6)</name>
    <dbReference type="NCBI Taxonomy" id="608538"/>
    <lineage>
        <taxon>Bacteria</taxon>
        <taxon>Pseudomonadati</taxon>
        <taxon>Aquificota</taxon>
        <taxon>Aquificia</taxon>
        <taxon>Aquificales</taxon>
        <taxon>Aquificaceae</taxon>
        <taxon>Hydrogenobacter</taxon>
    </lineage>
</organism>
<evidence type="ECO:0000313" key="4">
    <source>
        <dbReference type="Proteomes" id="UP000002574"/>
    </source>
</evidence>
<gene>
    <name evidence="3" type="ordered locus">HTH_1417</name>
</gene>
<sequence>MKRILITGVRRIGFYIARHLIQSGQKVAFVYHTSKQVALELEKMGGIALRADLSKFESYSKVVEETLSYLGGIDALIHTASPYFSTPLKTLSREDLYAHFTPNAEAFLMLCKLLYPHMLNNPEPVKGRMVAFGDWATNTTPYRDYSAYFVSKGALHTAVKVLAKELAPHVLVNAIALGPTLKPDEFSQEKWKEYINKTPLKREVSMQDVLMLTEFLLNVESMTGEIINLDSGRHISGECI</sequence>
<dbReference type="InterPro" id="IPR036291">
    <property type="entry name" value="NAD(P)-bd_dom_sf"/>
</dbReference>
<comment type="similarity">
    <text evidence="1">Belongs to the short-chain dehydrogenases/reductases (SDR) family.</text>
</comment>
<dbReference type="RefSeq" id="WP_012964048.1">
    <property type="nucleotide sequence ID" value="NC_013799.1"/>
</dbReference>
<dbReference type="PRINTS" id="PR00081">
    <property type="entry name" value="GDHRDH"/>
</dbReference>
<dbReference type="OrthoDB" id="9793499at2"/>
<keyword evidence="4" id="KW-1185">Reference proteome</keyword>
<dbReference type="KEGG" id="hte:Hydth_1406"/>
<dbReference type="AlphaFoldDB" id="D3DJ66"/>
<dbReference type="SUPFAM" id="SSF51735">
    <property type="entry name" value="NAD(P)-binding Rossmann-fold domains"/>
    <property type="match status" value="1"/>
</dbReference>
<dbReference type="PANTHER" id="PTHR43639:SF1">
    <property type="entry name" value="SHORT-CHAIN DEHYDROGENASE_REDUCTASE FAMILY PROTEIN"/>
    <property type="match status" value="1"/>
</dbReference>
<proteinExistence type="inferred from homology"/>
<name>D3DJ66_HYDTT</name>
<dbReference type="STRING" id="608538.HTH_1417"/>
<dbReference type="eggNOG" id="COG1028">
    <property type="taxonomic scope" value="Bacteria"/>
</dbReference>
<dbReference type="Proteomes" id="UP000002574">
    <property type="component" value="Chromosome"/>
</dbReference>